<dbReference type="Pfam" id="PF13148">
    <property type="entry name" value="DUF3987"/>
    <property type="match status" value="1"/>
</dbReference>
<dbReference type="InterPro" id="IPR025048">
    <property type="entry name" value="DUF3987"/>
</dbReference>
<proteinExistence type="predicted"/>
<keyword evidence="2" id="KW-1185">Reference proteome</keyword>
<organism evidence="1 2">
    <name type="scientific">Larkinella insperata</name>
    <dbReference type="NCBI Taxonomy" id="332158"/>
    <lineage>
        <taxon>Bacteria</taxon>
        <taxon>Pseudomonadati</taxon>
        <taxon>Bacteroidota</taxon>
        <taxon>Cytophagia</taxon>
        <taxon>Cytophagales</taxon>
        <taxon>Spirosomataceae</taxon>
        <taxon>Larkinella</taxon>
    </lineage>
</organism>
<protein>
    <submittedName>
        <fullName evidence="1">DUF3987 domain-containing protein</fullName>
    </submittedName>
</protein>
<evidence type="ECO:0000313" key="2">
    <source>
        <dbReference type="Proteomes" id="UP001597116"/>
    </source>
</evidence>
<evidence type="ECO:0000313" key="1">
    <source>
        <dbReference type="EMBL" id="MFD1143016.1"/>
    </source>
</evidence>
<comment type="caution">
    <text evidence="1">The sequence shown here is derived from an EMBL/GenBank/DDBJ whole genome shotgun (WGS) entry which is preliminary data.</text>
</comment>
<accession>A0ABW3QEV7</accession>
<gene>
    <name evidence="1" type="ORF">ACFQ4C_17955</name>
</gene>
<dbReference type="EMBL" id="JBHTLP010000011">
    <property type="protein sequence ID" value="MFD1143016.1"/>
    <property type="molecule type" value="Genomic_DNA"/>
</dbReference>
<sequence>MRVYQPFGERDPKPNPVNPSAYASVLAEDDLETEAIKRRKGHVFPLDVFPEHIKPLIAVLVDKMQGERAFIGMSLLQAASTAIGSALRARMGDWEVCLSMWGCSVGISSSGKSMIQGVLLRPLNKIQDDYNEQYFDKLKEQEREYAIKVKSKKNPLKEDEPDAVEETFFFGSNSEPVKQKVVMFEDITFEALIKDVLQHNYKGVTRYADELLKWIDDMDRYKTGKSEASFWTASWSPSSSFTMRRAGGKLTYIRKHHLVASVMGSTQPDVIYRFYEQNRLATGYIFRMLWAFAETDRVISPDLSYRIPEELLEGYNRMIQRMYHELPMNYETDEPHVSKVSRPGILRFQEWQDKHTMAINRMDNLTDKNVKAGIFGKIKEYGLRIALILKVMDMCHSHPKLKPDTIEDEYIYRALKVCDYFMHSGYEAYQTAKSKVLIPPNVLEFAALLKGFQYNQKALADHLGITKQSVNEKLKRYMDKYPAAFQAKNS</sequence>
<name>A0ABW3QEV7_9BACT</name>
<dbReference type="Proteomes" id="UP001597116">
    <property type="component" value="Unassembled WGS sequence"/>
</dbReference>
<reference evidence="2" key="1">
    <citation type="journal article" date="2019" name="Int. J. Syst. Evol. Microbiol.">
        <title>The Global Catalogue of Microorganisms (GCM) 10K type strain sequencing project: providing services to taxonomists for standard genome sequencing and annotation.</title>
        <authorList>
            <consortium name="The Broad Institute Genomics Platform"/>
            <consortium name="The Broad Institute Genome Sequencing Center for Infectious Disease"/>
            <person name="Wu L."/>
            <person name="Ma J."/>
        </authorList>
    </citation>
    <scope>NUCLEOTIDE SEQUENCE [LARGE SCALE GENOMIC DNA]</scope>
    <source>
        <strain evidence="2">CCUG 55608</strain>
    </source>
</reference>
<dbReference type="RefSeq" id="WP_265990841.1">
    <property type="nucleotide sequence ID" value="NZ_CP110973.1"/>
</dbReference>